<organism evidence="1 2">
    <name type="scientific">Aeromonas hydrophila</name>
    <dbReference type="NCBI Taxonomy" id="644"/>
    <lineage>
        <taxon>Bacteria</taxon>
        <taxon>Pseudomonadati</taxon>
        <taxon>Pseudomonadota</taxon>
        <taxon>Gammaproteobacteria</taxon>
        <taxon>Aeromonadales</taxon>
        <taxon>Aeromonadaceae</taxon>
        <taxon>Aeromonas</taxon>
    </lineage>
</organism>
<dbReference type="AlphaFoldDB" id="A0AAX3PC02"/>
<dbReference type="EMBL" id="CP118942">
    <property type="protein sequence ID" value="WEE28309.1"/>
    <property type="molecule type" value="Genomic_DNA"/>
</dbReference>
<dbReference type="RefSeq" id="WP_275115870.1">
    <property type="nucleotide sequence ID" value="NZ_CP118942.1"/>
</dbReference>
<accession>A0AAX3PC02</accession>
<dbReference type="Proteomes" id="UP001214666">
    <property type="component" value="Chromosome"/>
</dbReference>
<name>A0AAX3PC02_AERHY</name>
<protein>
    <recommendedName>
        <fullName evidence="3">Helix-turn-helix domain-containing protein</fullName>
    </recommendedName>
</protein>
<proteinExistence type="predicted"/>
<evidence type="ECO:0000313" key="1">
    <source>
        <dbReference type="EMBL" id="WEE28309.1"/>
    </source>
</evidence>
<gene>
    <name evidence="1" type="ORF">PY771_08325</name>
</gene>
<sequence length="63" mass="7142">MNHAMLEKKKKTGPKPRVTREMALQMKKLNDQGYTQASIGKMFGVADTTVSLTLRKLKDGKYE</sequence>
<evidence type="ECO:0000313" key="2">
    <source>
        <dbReference type="Proteomes" id="UP001214666"/>
    </source>
</evidence>
<evidence type="ECO:0008006" key="3">
    <source>
        <dbReference type="Google" id="ProtNLM"/>
    </source>
</evidence>
<reference evidence="1" key="1">
    <citation type="submission" date="2023-02" db="EMBL/GenBank/DDBJ databases">
        <title>The sequence of Aeromonas hydrophila K533.</title>
        <authorList>
            <person name="Luo X."/>
        </authorList>
    </citation>
    <scope>NUCLEOTIDE SEQUENCE</scope>
    <source>
        <strain evidence="1">K533</strain>
    </source>
</reference>